<dbReference type="OrthoDB" id="9792323at2"/>
<dbReference type="Gene3D" id="3.10.180.10">
    <property type="entry name" value="2,3-Dihydroxybiphenyl 1,2-Dioxygenase, domain 1"/>
    <property type="match status" value="1"/>
</dbReference>
<dbReference type="Pfam" id="PF00903">
    <property type="entry name" value="Glyoxalase"/>
    <property type="match status" value="1"/>
</dbReference>
<name>A0A193LHV7_9GAMM</name>
<evidence type="ECO:0000313" key="2">
    <source>
        <dbReference type="EMBL" id="ANO52018.1"/>
    </source>
</evidence>
<feature type="domain" description="VOC" evidence="1">
    <location>
        <begin position="6"/>
        <end position="116"/>
    </location>
</feature>
<evidence type="ECO:0000259" key="1">
    <source>
        <dbReference type="PROSITE" id="PS51819"/>
    </source>
</evidence>
<dbReference type="PANTHER" id="PTHR33993">
    <property type="entry name" value="GLYOXALASE-RELATED"/>
    <property type="match status" value="1"/>
</dbReference>
<dbReference type="STRING" id="1548547.BA177_13145"/>
<proteinExistence type="predicted"/>
<protein>
    <submittedName>
        <fullName evidence="2">Glyoxalase</fullName>
    </submittedName>
</protein>
<dbReference type="KEGG" id="woc:BA177_13145"/>
<dbReference type="RefSeq" id="WP_068616925.1">
    <property type="nucleotide sequence ID" value="NZ_CP016268.1"/>
</dbReference>
<dbReference type="CDD" id="cd07247">
    <property type="entry name" value="SgaA_N_like"/>
    <property type="match status" value="1"/>
</dbReference>
<dbReference type="EMBL" id="CP016268">
    <property type="protein sequence ID" value="ANO52018.1"/>
    <property type="molecule type" value="Genomic_DNA"/>
</dbReference>
<sequence>MNRENRIDYIEIPARDPAAVQVFFKTLFGWTFEDYGPDYCSFNDGRLAGGFYRAESQATVAAGSVLVVFYNEDLEAAVQRVTDAGGRISKKIFSFPGGRRFHFLDPCGNEYALWSER</sequence>
<dbReference type="InterPro" id="IPR037523">
    <property type="entry name" value="VOC_core"/>
</dbReference>
<dbReference type="InterPro" id="IPR004360">
    <property type="entry name" value="Glyas_Fos-R_dOase_dom"/>
</dbReference>
<reference evidence="2 3" key="1">
    <citation type="submission" date="2016-06" db="EMBL/GenBank/DDBJ databases">
        <title>Complete genome sequence of a deep-branching marine Gamma Proteobacterium Woeseia oceani type strain XK5.</title>
        <authorList>
            <person name="Mu D."/>
            <person name="Du Z."/>
        </authorList>
    </citation>
    <scope>NUCLEOTIDE SEQUENCE [LARGE SCALE GENOMIC DNA]</scope>
    <source>
        <strain evidence="2 3">XK5</strain>
    </source>
</reference>
<dbReference type="PROSITE" id="PS51819">
    <property type="entry name" value="VOC"/>
    <property type="match status" value="1"/>
</dbReference>
<organism evidence="2 3">
    <name type="scientific">Woeseia oceani</name>
    <dbReference type="NCBI Taxonomy" id="1548547"/>
    <lineage>
        <taxon>Bacteria</taxon>
        <taxon>Pseudomonadati</taxon>
        <taxon>Pseudomonadota</taxon>
        <taxon>Gammaproteobacteria</taxon>
        <taxon>Woeseiales</taxon>
        <taxon>Woeseiaceae</taxon>
        <taxon>Woeseia</taxon>
    </lineage>
</organism>
<dbReference type="PANTHER" id="PTHR33993:SF1">
    <property type="entry name" value="GLYOXALASE FAMILY PROTEIN"/>
    <property type="match status" value="1"/>
</dbReference>
<evidence type="ECO:0000313" key="3">
    <source>
        <dbReference type="Proteomes" id="UP000092695"/>
    </source>
</evidence>
<gene>
    <name evidence="2" type="ORF">BA177_13145</name>
</gene>
<dbReference type="AlphaFoldDB" id="A0A193LHV7"/>
<dbReference type="InterPro" id="IPR052164">
    <property type="entry name" value="Anthracycline_SecMetBiosynth"/>
</dbReference>
<dbReference type="InterPro" id="IPR029068">
    <property type="entry name" value="Glyas_Bleomycin-R_OHBP_Dase"/>
</dbReference>
<accession>A0A193LHV7</accession>
<dbReference type="Proteomes" id="UP000092695">
    <property type="component" value="Chromosome"/>
</dbReference>
<dbReference type="SUPFAM" id="SSF54593">
    <property type="entry name" value="Glyoxalase/Bleomycin resistance protein/Dihydroxybiphenyl dioxygenase"/>
    <property type="match status" value="1"/>
</dbReference>
<keyword evidence="3" id="KW-1185">Reference proteome</keyword>